<accession>A0A150FTZ0</accession>
<organism evidence="1 2">
    <name type="scientific">Gonium pectorale</name>
    <name type="common">Green alga</name>
    <dbReference type="NCBI Taxonomy" id="33097"/>
    <lineage>
        <taxon>Eukaryota</taxon>
        <taxon>Viridiplantae</taxon>
        <taxon>Chlorophyta</taxon>
        <taxon>core chlorophytes</taxon>
        <taxon>Chlorophyceae</taxon>
        <taxon>CS clade</taxon>
        <taxon>Chlamydomonadales</taxon>
        <taxon>Volvocaceae</taxon>
        <taxon>Gonium</taxon>
    </lineage>
</organism>
<gene>
    <name evidence="1" type="ORF">GPECTOR_921g181</name>
</gene>
<name>A0A150FTZ0_GONPE</name>
<dbReference type="EMBL" id="LSYV01000917">
    <property type="protein sequence ID" value="KXZ41038.1"/>
    <property type="molecule type" value="Genomic_DNA"/>
</dbReference>
<keyword evidence="2" id="KW-1185">Reference proteome</keyword>
<evidence type="ECO:0000313" key="2">
    <source>
        <dbReference type="Proteomes" id="UP000075714"/>
    </source>
</evidence>
<comment type="caution">
    <text evidence="1">The sequence shown here is derived from an EMBL/GenBank/DDBJ whole genome shotgun (WGS) entry which is preliminary data.</text>
</comment>
<sequence>MTVKRRGADPTYICTAADHHQQASRQGRINAFPLRLTDTSGNTYPGWVVSDPVAANIPGLPHVSTASAAHLRAVSRAFTPCDLMLTTYYNGHRTIIVGATGLDVPKAKQPAQTAAGQADVLWDERASAASILPCDADHPDSRFSPVFTGQVTVQRDGHNINVIPGVLTSGNHTYPACIADPNVLSKLPDFTDMFDDFASASTNDIMDYCAEPFSITGKLTTQTDPATRTTYITNIQ</sequence>
<evidence type="ECO:0000313" key="1">
    <source>
        <dbReference type="EMBL" id="KXZ41038.1"/>
    </source>
</evidence>
<dbReference type="Proteomes" id="UP000075714">
    <property type="component" value="Unassembled WGS sequence"/>
</dbReference>
<protein>
    <submittedName>
        <fullName evidence="1">Uncharacterized protein</fullName>
    </submittedName>
</protein>
<reference evidence="2" key="1">
    <citation type="journal article" date="2016" name="Nat. Commun.">
        <title>The Gonium pectorale genome demonstrates co-option of cell cycle regulation during the evolution of multicellularity.</title>
        <authorList>
            <person name="Hanschen E.R."/>
            <person name="Marriage T.N."/>
            <person name="Ferris P.J."/>
            <person name="Hamaji T."/>
            <person name="Toyoda A."/>
            <person name="Fujiyama A."/>
            <person name="Neme R."/>
            <person name="Noguchi H."/>
            <person name="Minakuchi Y."/>
            <person name="Suzuki M."/>
            <person name="Kawai-Toyooka H."/>
            <person name="Smith D.R."/>
            <person name="Sparks H."/>
            <person name="Anderson J."/>
            <person name="Bakaric R."/>
            <person name="Luria V."/>
            <person name="Karger A."/>
            <person name="Kirschner M.W."/>
            <person name="Durand P.M."/>
            <person name="Michod R.E."/>
            <person name="Nozaki H."/>
            <person name="Olson B.J."/>
        </authorList>
    </citation>
    <scope>NUCLEOTIDE SEQUENCE [LARGE SCALE GENOMIC DNA]</scope>
    <source>
        <strain evidence="2">NIES-2863</strain>
    </source>
</reference>
<proteinExistence type="predicted"/>
<dbReference type="AlphaFoldDB" id="A0A150FTZ0"/>